<sequence length="133" mass="14790">MLQRKAGNSGLSSTSGHSTADDHPPLLGSTRLLAASSLAKFRVSSHLASSYVHSPLRLHEEQRRREDVSTGPSLVTPDRSLSAIFDHNTAQVGRFCMFRHPCEESFPSLRRTQLSDLLPRLGKNSFIKMMLFL</sequence>
<dbReference type="AlphaFoldDB" id="A0A5C6NNC5"/>
<feature type="region of interest" description="Disordered" evidence="1">
    <location>
        <begin position="54"/>
        <end position="75"/>
    </location>
</feature>
<organism evidence="2 3">
    <name type="scientific">Takifugu flavidus</name>
    <name type="common">sansaifugu</name>
    <dbReference type="NCBI Taxonomy" id="433684"/>
    <lineage>
        <taxon>Eukaryota</taxon>
        <taxon>Metazoa</taxon>
        <taxon>Chordata</taxon>
        <taxon>Craniata</taxon>
        <taxon>Vertebrata</taxon>
        <taxon>Euteleostomi</taxon>
        <taxon>Actinopterygii</taxon>
        <taxon>Neopterygii</taxon>
        <taxon>Teleostei</taxon>
        <taxon>Neoteleostei</taxon>
        <taxon>Acanthomorphata</taxon>
        <taxon>Eupercaria</taxon>
        <taxon>Tetraodontiformes</taxon>
        <taxon>Tetradontoidea</taxon>
        <taxon>Tetraodontidae</taxon>
        <taxon>Takifugu</taxon>
    </lineage>
</organism>
<dbReference type="EMBL" id="RHFK02000012">
    <property type="protein sequence ID" value="TWW68149.1"/>
    <property type="molecule type" value="Genomic_DNA"/>
</dbReference>
<evidence type="ECO:0000313" key="2">
    <source>
        <dbReference type="EMBL" id="TWW68149.1"/>
    </source>
</evidence>
<feature type="compositionally biased region" description="Basic and acidic residues" evidence="1">
    <location>
        <begin position="57"/>
        <end position="68"/>
    </location>
</feature>
<protein>
    <submittedName>
        <fullName evidence="2">Uncharacterized protein</fullName>
    </submittedName>
</protein>
<evidence type="ECO:0000256" key="1">
    <source>
        <dbReference type="SAM" id="MobiDB-lite"/>
    </source>
</evidence>
<evidence type="ECO:0000313" key="3">
    <source>
        <dbReference type="Proteomes" id="UP000324091"/>
    </source>
</evidence>
<dbReference type="Proteomes" id="UP000324091">
    <property type="component" value="Chromosome 2"/>
</dbReference>
<feature type="region of interest" description="Disordered" evidence="1">
    <location>
        <begin position="1"/>
        <end position="26"/>
    </location>
</feature>
<keyword evidence="3" id="KW-1185">Reference proteome</keyword>
<name>A0A5C6NNC5_9TELE</name>
<proteinExistence type="predicted"/>
<reference evidence="2 3" key="1">
    <citation type="submission" date="2019-04" db="EMBL/GenBank/DDBJ databases">
        <title>Chromosome genome assembly for Takifugu flavidus.</title>
        <authorList>
            <person name="Xiao S."/>
        </authorList>
    </citation>
    <scope>NUCLEOTIDE SEQUENCE [LARGE SCALE GENOMIC DNA]</scope>
    <source>
        <strain evidence="2">HTHZ2018</strain>
        <tissue evidence="2">Muscle</tissue>
    </source>
</reference>
<accession>A0A5C6NNC5</accession>
<gene>
    <name evidence="2" type="ORF">D4764_02G0011900</name>
</gene>
<comment type="caution">
    <text evidence="2">The sequence shown here is derived from an EMBL/GenBank/DDBJ whole genome shotgun (WGS) entry which is preliminary data.</text>
</comment>
<feature type="compositionally biased region" description="Polar residues" evidence="1">
    <location>
        <begin position="9"/>
        <end position="18"/>
    </location>
</feature>